<sequence>MSAYYWWNTLVSVVPMERVTWDFFQAEFRRKYISQRFIDSKRKEFLELKQGRMTVSEHERKFVRLSRYARECVSSEATMSRRFEEGLNEETKFLVGILEINEFVVLVERACKAEELGKEKRKADFEARDFHKRSSGKFRQTSTKKFKNDKRPPVSSRATSIASVGNTRPNKPSVNSVADGILVNVGENLITALATSVVRRIILFGIARRQLKSIMFRVQDRAVLQLEGDCLVTWDVGVALREGLEIRLFDQRPGCQLEPMPVVPERRLHLQMSSPVIALNDLGSTHSYVCETLVSNKTLPVESTEFVLQVSNPLG</sequence>
<feature type="compositionally biased region" description="Basic residues" evidence="1">
    <location>
        <begin position="134"/>
        <end position="148"/>
    </location>
</feature>
<dbReference type="Proteomes" id="UP000325315">
    <property type="component" value="Unassembled WGS sequence"/>
</dbReference>
<dbReference type="InterPro" id="IPR005162">
    <property type="entry name" value="Retrotrans_gag_dom"/>
</dbReference>
<keyword evidence="4" id="KW-1185">Reference proteome</keyword>
<evidence type="ECO:0000256" key="1">
    <source>
        <dbReference type="SAM" id="MobiDB-lite"/>
    </source>
</evidence>
<comment type="caution">
    <text evidence="3">The sequence shown here is derived from an EMBL/GenBank/DDBJ whole genome shotgun (WGS) entry which is preliminary data.</text>
</comment>
<dbReference type="EMBL" id="SMMG02000005">
    <property type="protein sequence ID" value="KAA3472973.1"/>
    <property type="molecule type" value="Genomic_DNA"/>
</dbReference>
<protein>
    <submittedName>
        <fullName evidence="3">E3 ubiquitin-protein ligase RBBP6</fullName>
    </submittedName>
</protein>
<evidence type="ECO:0000313" key="4">
    <source>
        <dbReference type="Proteomes" id="UP000325315"/>
    </source>
</evidence>
<dbReference type="AlphaFoldDB" id="A0A5B6VV42"/>
<organism evidence="3 4">
    <name type="scientific">Gossypium australe</name>
    <dbReference type="NCBI Taxonomy" id="47621"/>
    <lineage>
        <taxon>Eukaryota</taxon>
        <taxon>Viridiplantae</taxon>
        <taxon>Streptophyta</taxon>
        <taxon>Embryophyta</taxon>
        <taxon>Tracheophyta</taxon>
        <taxon>Spermatophyta</taxon>
        <taxon>Magnoliopsida</taxon>
        <taxon>eudicotyledons</taxon>
        <taxon>Gunneridae</taxon>
        <taxon>Pentapetalae</taxon>
        <taxon>rosids</taxon>
        <taxon>malvids</taxon>
        <taxon>Malvales</taxon>
        <taxon>Malvaceae</taxon>
        <taxon>Malvoideae</taxon>
        <taxon>Gossypium</taxon>
    </lineage>
</organism>
<dbReference type="OrthoDB" id="2272416at2759"/>
<feature type="region of interest" description="Disordered" evidence="1">
    <location>
        <begin position="134"/>
        <end position="167"/>
    </location>
</feature>
<dbReference type="PANTHER" id="PTHR34482:SF36">
    <property type="entry name" value="RETROTRANSPOSON GAG DOMAIN-CONTAINING PROTEIN"/>
    <property type="match status" value="1"/>
</dbReference>
<accession>A0A5B6VV42</accession>
<gene>
    <name evidence="3" type="ORF">EPI10_023390</name>
</gene>
<name>A0A5B6VV42_9ROSI</name>
<evidence type="ECO:0000313" key="3">
    <source>
        <dbReference type="EMBL" id="KAA3472973.1"/>
    </source>
</evidence>
<feature type="domain" description="Retrotransposon gag" evidence="2">
    <location>
        <begin position="4"/>
        <end position="89"/>
    </location>
</feature>
<proteinExistence type="predicted"/>
<reference evidence="4" key="1">
    <citation type="journal article" date="2019" name="Plant Biotechnol. J.">
        <title>Genome sequencing of the Australian wild diploid species Gossypium australe highlights disease resistance and delayed gland morphogenesis.</title>
        <authorList>
            <person name="Cai Y."/>
            <person name="Cai X."/>
            <person name="Wang Q."/>
            <person name="Wang P."/>
            <person name="Zhang Y."/>
            <person name="Cai C."/>
            <person name="Xu Y."/>
            <person name="Wang K."/>
            <person name="Zhou Z."/>
            <person name="Wang C."/>
            <person name="Geng S."/>
            <person name="Li B."/>
            <person name="Dong Q."/>
            <person name="Hou Y."/>
            <person name="Wang H."/>
            <person name="Ai P."/>
            <person name="Liu Z."/>
            <person name="Yi F."/>
            <person name="Sun M."/>
            <person name="An G."/>
            <person name="Cheng J."/>
            <person name="Zhang Y."/>
            <person name="Shi Q."/>
            <person name="Xie Y."/>
            <person name="Shi X."/>
            <person name="Chang Y."/>
            <person name="Huang F."/>
            <person name="Chen Y."/>
            <person name="Hong S."/>
            <person name="Mi L."/>
            <person name="Sun Q."/>
            <person name="Zhang L."/>
            <person name="Zhou B."/>
            <person name="Peng R."/>
            <person name="Zhang X."/>
            <person name="Liu F."/>
        </authorList>
    </citation>
    <scope>NUCLEOTIDE SEQUENCE [LARGE SCALE GENOMIC DNA]</scope>
    <source>
        <strain evidence="4">cv. PA1801</strain>
    </source>
</reference>
<dbReference type="PANTHER" id="PTHR34482">
    <property type="entry name" value="DNA DAMAGE-INDUCIBLE PROTEIN 1-LIKE"/>
    <property type="match status" value="1"/>
</dbReference>
<feature type="compositionally biased region" description="Polar residues" evidence="1">
    <location>
        <begin position="156"/>
        <end position="167"/>
    </location>
</feature>
<dbReference type="Pfam" id="PF03732">
    <property type="entry name" value="Retrotrans_gag"/>
    <property type="match status" value="1"/>
</dbReference>
<evidence type="ECO:0000259" key="2">
    <source>
        <dbReference type="Pfam" id="PF03732"/>
    </source>
</evidence>